<name>A0AAV2RDM0_MEGNR</name>
<feature type="region of interest" description="Disordered" evidence="1">
    <location>
        <begin position="230"/>
        <end position="289"/>
    </location>
</feature>
<feature type="region of interest" description="Disordered" evidence="1">
    <location>
        <begin position="522"/>
        <end position="548"/>
    </location>
</feature>
<dbReference type="AlphaFoldDB" id="A0AAV2RDM0"/>
<keyword evidence="3" id="KW-1185">Reference proteome</keyword>
<proteinExistence type="predicted"/>
<organism evidence="2 3">
    <name type="scientific">Meganyctiphanes norvegica</name>
    <name type="common">Northern krill</name>
    <name type="synonym">Thysanopoda norvegica</name>
    <dbReference type="NCBI Taxonomy" id="48144"/>
    <lineage>
        <taxon>Eukaryota</taxon>
        <taxon>Metazoa</taxon>
        <taxon>Ecdysozoa</taxon>
        <taxon>Arthropoda</taxon>
        <taxon>Crustacea</taxon>
        <taxon>Multicrustacea</taxon>
        <taxon>Malacostraca</taxon>
        <taxon>Eumalacostraca</taxon>
        <taxon>Eucarida</taxon>
        <taxon>Euphausiacea</taxon>
        <taxon>Euphausiidae</taxon>
        <taxon>Meganyctiphanes</taxon>
    </lineage>
</organism>
<gene>
    <name evidence="2" type="ORF">MNOR_LOCUS22348</name>
</gene>
<dbReference type="EMBL" id="CAXKWB010018746">
    <property type="protein sequence ID" value="CAL4121177.1"/>
    <property type="molecule type" value="Genomic_DNA"/>
</dbReference>
<protein>
    <submittedName>
        <fullName evidence="2">Uncharacterized protein</fullName>
    </submittedName>
</protein>
<dbReference type="Proteomes" id="UP001497623">
    <property type="component" value="Unassembled WGS sequence"/>
</dbReference>
<accession>A0AAV2RDM0</accession>
<feature type="compositionally biased region" description="Polar residues" evidence="1">
    <location>
        <begin position="142"/>
        <end position="166"/>
    </location>
</feature>
<comment type="caution">
    <text evidence="2">The sequence shown here is derived from an EMBL/GenBank/DDBJ whole genome shotgun (WGS) entry which is preliminary data.</text>
</comment>
<feature type="compositionally biased region" description="Low complexity" evidence="1">
    <location>
        <begin position="270"/>
        <end position="289"/>
    </location>
</feature>
<sequence length="1009" mass="112917">VKGEEVPDNVILLPSEGQQVNPEEFESHVLRANKAIQRAWDHMAHSSYQQACREFQNALTSIDSIMRVQISSARISPSTRDRLLAHQNNLMYKRKEVLEGFSDAQAACRGSAVSSSPTPGAPPSYDDVLRESQAEVNRHSHTIQNSPLQSQRTASVASNRNSQIRDPQSPPHPTPRQRQASVPSNRHSLVRPTQSPPIPPSPKDRNIHAPQSPTHHILGENQVHIAATSVPVSPHKHPRSRRSQNQPREAHRENQPSVKPRRHTQPLEPTQIQNSISQPSSITSKSSIASTHNNFHSAALRSLDFFPDRKSEDSNSHEAKEIFPWQTKQIQSPVESSAIYPKLQSIDGKGQCLEENRVDPTEKKSLSNEPASAILNSKDSSTKISDDSIGTNLLIPFVDDADNSLNYEINNKDNKASPNSSLNTENNNRKTISNDIIIDPFSSTDPFKNEYFKTSVEDIFSDLDTEVNIKQEDNPDEIFSDIDEKDNINEECSHINQHEFSDNFTDIDIKQTSTPVRYKQQNQGELTQENPEQIFNHSNDTSEVGITNEPDYTFSDLVMSRLNENVEKEMISKPINSISSGNKRVSPKRSESVGNLLLSFNTPHAPVGARPSVLSMFDPLGTPKSLNVSNCTKKSFRHSMDCSSSLLEKHSTSMGNLPVTITDIDNIEENDQNYLNYIGEEDSNYSSHSNSQEDIPEAYITNSEPPPYTVYPNDPHVDDRYGTPNKDIVSVTYDDAIPKINVGRSSFYPDLDNIKGCKLNCGKCPECQQPAEASTRYVPKPQSSSGIDYLRIREGIKIFFIFENGKVTSPWKKPVLSISQENAYEGNSDGMVLKVGERLWSCHLNKKVTIVLRAESRAYMFAAKQCSTIHDSVSKQQKCSAIAITLPSNLRKNYEERLTYLLKNNCRLEEEEIKGITREVETAVSKGAASASAKVTQILPGSSQTNNSFVRRNSVRALRKAGKVMTKKLNTIAERSSIPDMELPKEYAILQEAARHLQICRSKKDVEYL</sequence>
<feature type="compositionally biased region" description="Polar residues" evidence="1">
    <location>
        <begin position="522"/>
        <end position="545"/>
    </location>
</feature>
<feature type="compositionally biased region" description="Polar residues" evidence="1">
    <location>
        <begin position="176"/>
        <end position="187"/>
    </location>
</feature>
<feature type="region of interest" description="Disordered" evidence="1">
    <location>
        <begin position="140"/>
        <end position="214"/>
    </location>
</feature>
<feature type="non-terminal residue" evidence="2">
    <location>
        <position position="1"/>
    </location>
</feature>
<reference evidence="2 3" key="1">
    <citation type="submission" date="2024-05" db="EMBL/GenBank/DDBJ databases">
        <authorList>
            <person name="Wallberg A."/>
        </authorList>
    </citation>
    <scope>NUCLEOTIDE SEQUENCE [LARGE SCALE GENOMIC DNA]</scope>
</reference>
<evidence type="ECO:0000313" key="3">
    <source>
        <dbReference type="Proteomes" id="UP001497623"/>
    </source>
</evidence>
<evidence type="ECO:0000313" key="2">
    <source>
        <dbReference type="EMBL" id="CAL4121177.1"/>
    </source>
</evidence>
<evidence type="ECO:0000256" key="1">
    <source>
        <dbReference type="SAM" id="MobiDB-lite"/>
    </source>
</evidence>